<dbReference type="AlphaFoldDB" id="A0AAN8MUP6"/>
<keyword evidence="3" id="KW-1185">Reference proteome</keyword>
<dbReference type="PANTHER" id="PTHR42791">
    <property type="entry name" value="GNAT FAMILY ACETYLTRANSFERASE"/>
    <property type="match status" value="1"/>
</dbReference>
<dbReference type="InterPro" id="IPR000182">
    <property type="entry name" value="GNAT_dom"/>
</dbReference>
<evidence type="ECO:0000313" key="3">
    <source>
        <dbReference type="Proteomes" id="UP001313282"/>
    </source>
</evidence>
<dbReference type="CDD" id="cd04301">
    <property type="entry name" value="NAT_SF"/>
    <property type="match status" value="1"/>
</dbReference>
<proteinExistence type="predicted"/>
<accession>A0AAN8MUP6</accession>
<protein>
    <recommendedName>
        <fullName evidence="1">N-acetyltransferase domain-containing protein</fullName>
    </recommendedName>
</protein>
<dbReference type="Proteomes" id="UP001313282">
    <property type="component" value="Unassembled WGS sequence"/>
</dbReference>
<dbReference type="EMBL" id="JAVHNR010000006">
    <property type="protein sequence ID" value="KAK6339852.1"/>
    <property type="molecule type" value="Genomic_DNA"/>
</dbReference>
<dbReference type="InterPro" id="IPR016181">
    <property type="entry name" value="Acyl_CoA_acyltransferase"/>
</dbReference>
<dbReference type="GO" id="GO:0016747">
    <property type="term" value="F:acyltransferase activity, transferring groups other than amino-acyl groups"/>
    <property type="evidence" value="ECO:0007669"/>
    <property type="project" value="InterPro"/>
</dbReference>
<dbReference type="PROSITE" id="PS51186">
    <property type="entry name" value="GNAT"/>
    <property type="match status" value="1"/>
</dbReference>
<gene>
    <name evidence="2" type="ORF">TWF718_009242</name>
</gene>
<name>A0AAN8MUP6_9PEZI</name>
<dbReference type="SUPFAM" id="SSF55729">
    <property type="entry name" value="Acyl-CoA N-acyltransferases (Nat)"/>
    <property type="match status" value="1"/>
</dbReference>
<dbReference type="Pfam" id="PF13508">
    <property type="entry name" value="Acetyltransf_7"/>
    <property type="match status" value="1"/>
</dbReference>
<feature type="domain" description="N-acetyltransferase" evidence="1">
    <location>
        <begin position="146"/>
        <end position="223"/>
    </location>
</feature>
<evidence type="ECO:0000313" key="2">
    <source>
        <dbReference type="EMBL" id="KAK6339852.1"/>
    </source>
</evidence>
<sequence>MSLHPATPSSHPTILELHNSSLPDHIYANFIHPFRHLHPVSFTTHTSLSTSKKFTSPSQNEYNLITTSPSQPQSAKPTAWSFWRRNIGQQHSSKISTYKTTASSISDGDSQISSLSSKDDAVKYPSLSAPRQALCNYHTLNDTLKYFSNEHYYLSHLLVHPDHKRKGYGTLLTLWGLYHAAREGVPVYLTASIEGERLYKKLGFRVIGEKTFPSIDEMSDEDRQREEDILGKEVMEEQFNIVRPKIMVWEGTIDDDIFKDKDVMEKILAVPCDIRAS</sequence>
<reference evidence="2 3" key="1">
    <citation type="submission" date="2019-10" db="EMBL/GenBank/DDBJ databases">
        <authorList>
            <person name="Palmer J.M."/>
        </authorList>
    </citation>
    <scope>NUCLEOTIDE SEQUENCE [LARGE SCALE GENOMIC DNA]</scope>
    <source>
        <strain evidence="2 3">TWF718</strain>
    </source>
</reference>
<dbReference type="PANTHER" id="PTHR42791:SF1">
    <property type="entry name" value="N-ACETYLTRANSFERASE DOMAIN-CONTAINING PROTEIN"/>
    <property type="match status" value="1"/>
</dbReference>
<comment type="caution">
    <text evidence="2">The sequence shown here is derived from an EMBL/GenBank/DDBJ whole genome shotgun (WGS) entry which is preliminary data.</text>
</comment>
<organism evidence="2 3">
    <name type="scientific">Orbilia javanica</name>
    <dbReference type="NCBI Taxonomy" id="47235"/>
    <lineage>
        <taxon>Eukaryota</taxon>
        <taxon>Fungi</taxon>
        <taxon>Dikarya</taxon>
        <taxon>Ascomycota</taxon>
        <taxon>Pezizomycotina</taxon>
        <taxon>Orbiliomycetes</taxon>
        <taxon>Orbiliales</taxon>
        <taxon>Orbiliaceae</taxon>
        <taxon>Orbilia</taxon>
    </lineage>
</organism>
<evidence type="ECO:0000259" key="1">
    <source>
        <dbReference type="PROSITE" id="PS51186"/>
    </source>
</evidence>
<dbReference type="InterPro" id="IPR052523">
    <property type="entry name" value="Trichothecene_AcTrans"/>
</dbReference>
<dbReference type="Gene3D" id="3.40.630.30">
    <property type="match status" value="1"/>
</dbReference>